<dbReference type="EMBL" id="ML009530">
    <property type="protein sequence ID" value="RKO96910.1"/>
    <property type="molecule type" value="Genomic_DNA"/>
</dbReference>
<protein>
    <submittedName>
        <fullName evidence="6">Natural resistance-associated macrophage protein</fullName>
    </submittedName>
</protein>
<gene>
    <name evidence="6" type="ORF">CAUPRSCDRAFT_2796</name>
    <name evidence="7" type="ORF">CXG81DRAFT_5254</name>
</gene>
<feature type="transmembrane region" description="Helical" evidence="5">
    <location>
        <begin position="400"/>
        <end position="419"/>
    </location>
</feature>
<dbReference type="GO" id="GO:0030026">
    <property type="term" value="P:intracellular manganese ion homeostasis"/>
    <property type="evidence" value="ECO:0007669"/>
    <property type="project" value="TreeGrafter"/>
</dbReference>
<feature type="transmembrane region" description="Helical" evidence="5">
    <location>
        <begin position="159"/>
        <end position="180"/>
    </location>
</feature>
<feature type="transmembrane region" description="Helical" evidence="5">
    <location>
        <begin position="132"/>
        <end position="152"/>
    </location>
</feature>
<feature type="non-terminal residue" evidence="7">
    <location>
        <position position="428"/>
    </location>
</feature>
<comment type="subcellular location">
    <subcellularLocation>
        <location evidence="1">Membrane</location>
        <topology evidence="1">Multi-pass membrane protein</topology>
    </subcellularLocation>
</comment>
<feature type="transmembrane region" description="Helical" evidence="5">
    <location>
        <begin position="101"/>
        <end position="126"/>
    </location>
</feature>
<dbReference type="OrthoDB" id="409173at2759"/>
<dbReference type="Pfam" id="PF01566">
    <property type="entry name" value="Nramp"/>
    <property type="match status" value="1"/>
</dbReference>
<sequence length="428" mass="46003">MASHPMVQAFQARAEPMLRAAAVFSTYIGPGFLVAVGYMDPGNWATGLQAGSQYGYTLLYVIFVANVVAVFLQGLAIRLGIVTGLDLAQASRRFFPKWVNLPLYVMAELAVVATDLAEVVGSAIAINLLTGLSLPWGVALTALDTLFVLAFYTESRFRYIECLIAILVLAIGVCFLILVMQSNPVWTDVLLGFIPQSLSFVSDRGQLELTLAIVGATVMPHSLILGSSLCKSRDRQAANAEHRKLANDYITMQSKTPAAIDTLALSSTSLVMSYTDNIFSLTFALFINSAILIVAAATFSATGEQVDELKDAHALLVRHLGKAMGVVFAVALLFAGSASTITGTLAGTIVMDGFLGTSISRHVPPWLRRLITRLVVIMPAMAVAITQGDRGTNQLLVTSQVILSIQLPFTVIPLVWYVAQSHIMSVQF</sequence>
<dbReference type="GO" id="GO:0015086">
    <property type="term" value="F:cadmium ion transmembrane transporter activity"/>
    <property type="evidence" value="ECO:0007669"/>
    <property type="project" value="TreeGrafter"/>
</dbReference>
<evidence type="ECO:0000256" key="3">
    <source>
        <dbReference type="ARBA" id="ARBA00022989"/>
    </source>
</evidence>
<feature type="transmembrane region" description="Helical" evidence="5">
    <location>
        <begin position="20"/>
        <end position="38"/>
    </location>
</feature>
<dbReference type="GO" id="GO:0034755">
    <property type="term" value="P:iron ion transmembrane transport"/>
    <property type="evidence" value="ECO:0007669"/>
    <property type="project" value="TreeGrafter"/>
</dbReference>
<dbReference type="PANTHER" id="PTHR11706">
    <property type="entry name" value="SOLUTE CARRIER PROTEIN FAMILY 11 MEMBER"/>
    <property type="match status" value="1"/>
</dbReference>
<evidence type="ECO:0000313" key="8">
    <source>
        <dbReference type="Proteomes" id="UP000268535"/>
    </source>
</evidence>
<feature type="transmembrane region" description="Helical" evidence="5">
    <location>
        <begin position="323"/>
        <end position="350"/>
    </location>
</feature>
<keyword evidence="3 5" id="KW-1133">Transmembrane helix</keyword>
<dbReference type="Proteomes" id="UP000274922">
    <property type="component" value="Unassembled WGS sequence"/>
</dbReference>
<evidence type="ECO:0000256" key="2">
    <source>
        <dbReference type="ARBA" id="ARBA00022692"/>
    </source>
</evidence>
<evidence type="ECO:0000256" key="4">
    <source>
        <dbReference type="ARBA" id="ARBA00023136"/>
    </source>
</evidence>
<dbReference type="PANTHER" id="PTHR11706:SF101">
    <property type="entry name" value="MANGANESE TRANSPORTER SMF1"/>
    <property type="match status" value="1"/>
</dbReference>
<feature type="transmembrane region" description="Helical" evidence="5">
    <location>
        <begin position="58"/>
        <end position="81"/>
    </location>
</feature>
<dbReference type="InterPro" id="IPR001046">
    <property type="entry name" value="NRAMP_fam"/>
</dbReference>
<dbReference type="STRING" id="1555241.A0A4P9X7N4"/>
<evidence type="ECO:0000256" key="5">
    <source>
        <dbReference type="SAM" id="Phobius"/>
    </source>
</evidence>
<evidence type="ECO:0000313" key="9">
    <source>
        <dbReference type="Proteomes" id="UP000274922"/>
    </source>
</evidence>
<accession>A0A4P9X7N4</accession>
<keyword evidence="9" id="KW-1185">Reference proteome</keyword>
<dbReference type="GO" id="GO:0005384">
    <property type="term" value="F:manganese ion transmembrane transporter activity"/>
    <property type="evidence" value="ECO:0007669"/>
    <property type="project" value="TreeGrafter"/>
</dbReference>
<feature type="transmembrane region" description="Helical" evidence="5">
    <location>
        <begin position="209"/>
        <end position="230"/>
    </location>
</feature>
<proteinExistence type="predicted"/>
<dbReference type="Proteomes" id="UP000268535">
    <property type="component" value="Unassembled WGS sequence"/>
</dbReference>
<name>A0A4P9X7N4_9FUNG</name>
<dbReference type="NCBIfam" id="TIGR01197">
    <property type="entry name" value="nramp"/>
    <property type="match status" value="1"/>
</dbReference>
<feature type="transmembrane region" description="Helical" evidence="5">
    <location>
        <begin position="370"/>
        <end position="388"/>
    </location>
</feature>
<dbReference type="EMBL" id="ML014180">
    <property type="protein sequence ID" value="RKP01232.1"/>
    <property type="molecule type" value="Genomic_DNA"/>
</dbReference>
<reference evidence="6" key="3">
    <citation type="submission" date="2018-08" db="EMBL/GenBank/DDBJ databases">
        <title>Leveraging single-cell genomics to expand the Fungal Tree of Life.</title>
        <authorList>
            <consortium name="DOE Joint Genome Institute"/>
            <person name="Ahrendt S.R."/>
            <person name="Quandt C.A."/>
            <person name="Ciobanu D."/>
            <person name="Clum A."/>
            <person name="Salamov A."/>
            <person name="Andreopoulos B."/>
            <person name="Cheng J.-F."/>
            <person name="Woyke T."/>
            <person name="Pelin A."/>
            <person name="Henrissat B."/>
            <person name="Reynolds N."/>
            <person name="Benny G.L."/>
            <person name="Smith M.E."/>
            <person name="James T.Y."/>
            <person name="Grigoriev I.V."/>
        </authorList>
    </citation>
    <scope>NUCLEOTIDE SEQUENCE</scope>
    <source>
        <strain evidence="6">ATCC 52028</strain>
    </source>
</reference>
<dbReference type="PRINTS" id="PR00447">
    <property type="entry name" value="NATRESASSCMP"/>
</dbReference>
<reference evidence="8 9" key="1">
    <citation type="journal article" date="2018" name="Nat. Microbiol.">
        <title>Leveraging single-cell genomics to expand the fungal tree of life.</title>
        <authorList>
            <person name="Ahrendt S.R."/>
            <person name="Quandt C.A."/>
            <person name="Ciobanu D."/>
            <person name="Clum A."/>
            <person name="Salamov A."/>
            <person name="Andreopoulos B."/>
            <person name="Cheng J.F."/>
            <person name="Woyke T."/>
            <person name="Pelin A."/>
            <person name="Henrissat B."/>
            <person name="Reynolds N.K."/>
            <person name="Benny G.L."/>
            <person name="Smith M.E."/>
            <person name="James T.Y."/>
            <person name="Grigoriev I.V."/>
        </authorList>
    </citation>
    <scope>NUCLEOTIDE SEQUENCE [LARGE SCALE GENOMIC DNA]</scope>
    <source>
        <strain evidence="8 9">ATCC 52028</strain>
    </source>
</reference>
<evidence type="ECO:0000313" key="7">
    <source>
        <dbReference type="EMBL" id="RKP01232.1"/>
    </source>
</evidence>
<feature type="transmembrane region" description="Helical" evidence="5">
    <location>
        <begin position="278"/>
        <end position="303"/>
    </location>
</feature>
<organism evidence="7 9">
    <name type="scientific">Caulochytrium protostelioides</name>
    <dbReference type="NCBI Taxonomy" id="1555241"/>
    <lineage>
        <taxon>Eukaryota</taxon>
        <taxon>Fungi</taxon>
        <taxon>Fungi incertae sedis</taxon>
        <taxon>Chytridiomycota</taxon>
        <taxon>Chytridiomycota incertae sedis</taxon>
        <taxon>Chytridiomycetes</taxon>
        <taxon>Caulochytriales</taxon>
        <taxon>Caulochytriaceae</taxon>
        <taxon>Caulochytrium</taxon>
    </lineage>
</organism>
<evidence type="ECO:0000256" key="1">
    <source>
        <dbReference type="ARBA" id="ARBA00004141"/>
    </source>
</evidence>
<evidence type="ECO:0000313" key="6">
    <source>
        <dbReference type="EMBL" id="RKO96910.1"/>
    </source>
</evidence>
<keyword evidence="2 5" id="KW-0812">Transmembrane</keyword>
<reference evidence="7" key="2">
    <citation type="submission" date="2018-04" db="EMBL/GenBank/DDBJ databases">
        <title>Leveraging single-cell genomics to expand the Fungal Tree of Life.</title>
        <authorList>
            <consortium name="DOE Joint Genome Institute"/>
            <person name="Ahrendt S.R."/>
            <person name="Quandt C.A."/>
            <person name="Ciobanu D."/>
            <person name="Clum A."/>
            <person name="Salamov A."/>
            <person name="Andreopoulos B."/>
            <person name="Cheng J.-F."/>
            <person name="Woyke T."/>
            <person name="Pelin A."/>
            <person name="Henrissat B."/>
            <person name="Benny G.L."/>
            <person name="Smith M.E."/>
            <person name="James T.Y."/>
            <person name="Grigoriev I.V."/>
        </authorList>
    </citation>
    <scope>NUCLEOTIDE SEQUENCE</scope>
    <source>
        <strain evidence="7">ATCC 52028</strain>
    </source>
</reference>
<dbReference type="AlphaFoldDB" id="A0A4P9X7N4"/>
<keyword evidence="4 5" id="KW-0472">Membrane</keyword>
<dbReference type="GO" id="GO:0005886">
    <property type="term" value="C:plasma membrane"/>
    <property type="evidence" value="ECO:0007669"/>
    <property type="project" value="TreeGrafter"/>
</dbReference>
<dbReference type="NCBIfam" id="NF037982">
    <property type="entry name" value="Nramp_1"/>
    <property type="match status" value="1"/>
</dbReference>